<comment type="caution">
    <text evidence="1">The sequence shown here is derived from an EMBL/GenBank/DDBJ whole genome shotgun (WGS) entry which is preliminary data.</text>
</comment>
<accession>A0A9P6CYN4</accession>
<proteinExistence type="predicted"/>
<reference evidence="1" key="1">
    <citation type="submission" date="2020-11" db="EMBL/GenBank/DDBJ databases">
        <authorList>
            <consortium name="DOE Joint Genome Institute"/>
            <person name="Ahrendt S."/>
            <person name="Riley R."/>
            <person name="Andreopoulos W."/>
            <person name="Labutti K."/>
            <person name="Pangilinan J."/>
            <person name="Ruiz-Duenas F.J."/>
            <person name="Barrasa J.M."/>
            <person name="Sanchez-Garcia M."/>
            <person name="Camarero S."/>
            <person name="Miyauchi S."/>
            <person name="Serrano A."/>
            <person name="Linde D."/>
            <person name="Babiker R."/>
            <person name="Drula E."/>
            <person name="Ayuso-Fernandez I."/>
            <person name="Pacheco R."/>
            <person name="Padilla G."/>
            <person name="Ferreira P."/>
            <person name="Barriuso J."/>
            <person name="Kellner H."/>
            <person name="Castanera R."/>
            <person name="Alfaro M."/>
            <person name="Ramirez L."/>
            <person name="Pisabarro A.G."/>
            <person name="Kuo A."/>
            <person name="Tritt A."/>
            <person name="Lipzen A."/>
            <person name="He G."/>
            <person name="Yan M."/>
            <person name="Ng V."/>
            <person name="Cullen D."/>
            <person name="Martin F."/>
            <person name="Rosso M.-N."/>
            <person name="Henrissat B."/>
            <person name="Hibbett D."/>
            <person name="Martinez A.T."/>
            <person name="Grigoriev I.V."/>
        </authorList>
    </citation>
    <scope>NUCLEOTIDE SEQUENCE</scope>
    <source>
        <strain evidence="1">CIRM-BRFM 674</strain>
    </source>
</reference>
<evidence type="ECO:0000313" key="1">
    <source>
        <dbReference type="EMBL" id="KAF9477489.1"/>
    </source>
</evidence>
<sequence>MPTLEVLGQPVCFVFIELAMAMTMPESAIRRLTQNNCICQIHTFEIPSKDPSKSDKYLHGLRHVPVMFEPQKIFSKRIFTKNPLYNIVLWKTSCS</sequence>
<name>A0A9P6CYN4_9AGAR</name>
<dbReference type="EMBL" id="MU155259">
    <property type="protein sequence ID" value="KAF9477489.1"/>
    <property type="molecule type" value="Genomic_DNA"/>
</dbReference>
<protein>
    <submittedName>
        <fullName evidence="1">Uncharacterized protein</fullName>
    </submittedName>
</protein>
<organism evidence="1 2">
    <name type="scientific">Pholiota conissans</name>
    <dbReference type="NCBI Taxonomy" id="109636"/>
    <lineage>
        <taxon>Eukaryota</taxon>
        <taxon>Fungi</taxon>
        <taxon>Dikarya</taxon>
        <taxon>Basidiomycota</taxon>
        <taxon>Agaricomycotina</taxon>
        <taxon>Agaricomycetes</taxon>
        <taxon>Agaricomycetidae</taxon>
        <taxon>Agaricales</taxon>
        <taxon>Agaricineae</taxon>
        <taxon>Strophariaceae</taxon>
        <taxon>Pholiota</taxon>
    </lineage>
</organism>
<gene>
    <name evidence="1" type="ORF">BDN70DRAFT_108594</name>
</gene>
<dbReference type="AlphaFoldDB" id="A0A9P6CYN4"/>
<keyword evidence="2" id="KW-1185">Reference proteome</keyword>
<evidence type="ECO:0000313" key="2">
    <source>
        <dbReference type="Proteomes" id="UP000807469"/>
    </source>
</evidence>
<dbReference type="Proteomes" id="UP000807469">
    <property type="component" value="Unassembled WGS sequence"/>
</dbReference>